<keyword evidence="1" id="KW-1133">Transmembrane helix</keyword>
<comment type="caution">
    <text evidence="2">The sequence shown here is derived from an EMBL/GenBank/DDBJ whole genome shotgun (WGS) entry which is preliminary data.</text>
</comment>
<keyword evidence="1" id="KW-0812">Transmembrane</keyword>
<feature type="transmembrane region" description="Helical" evidence="1">
    <location>
        <begin position="192"/>
        <end position="211"/>
    </location>
</feature>
<evidence type="ECO:0000313" key="2">
    <source>
        <dbReference type="EMBL" id="MBO0476153.1"/>
    </source>
</evidence>
<dbReference type="PANTHER" id="PTHR36111">
    <property type="entry name" value="INNER MEMBRANE PROTEIN-RELATED"/>
    <property type="match status" value="1"/>
</dbReference>
<feature type="transmembrane region" description="Helical" evidence="1">
    <location>
        <begin position="6"/>
        <end position="23"/>
    </location>
</feature>
<protein>
    <submittedName>
        <fullName evidence="2">DUF554 domain-containing protein</fullName>
    </submittedName>
</protein>
<keyword evidence="3" id="KW-1185">Reference proteome</keyword>
<dbReference type="PANTHER" id="PTHR36111:SF2">
    <property type="entry name" value="INNER MEMBRANE PROTEIN"/>
    <property type="match status" value="1"/>
</dbReference>
<feature type="transmembrane region" description="Helical" evidence="1">
    <location>
        <begin position="141"/>
        <end position="163"/>
    </location>
</feature>
<evidence type="ECO:0000313" key="3">
    <source>
        <dbReference type="Proteomes" id="UP000664857"/>
    </source>
</evidence>
<feature type="transmembrane region" description="Helical" evidence="1">
    <location>
        <begin position="111"/>
        <end position="129"/>
    </location>
</feature>
<name>A0ABS3HQX8_9ENTE</name>
<evidence type="ECO:0000256" key="1">
    <source>
        <dbReference type="SAM" id="Phobius"/>
    </source>
</evidence>
<gene>
    <name evidence="2" type="ORF">DOK76_03665</name>
</gene>
<proteinExistence type="predicted"/>
<feature type="transmembrane region" description="Helical" evidence="1">
    <location>
        <begin position="170"/>
        <end position="186"/>
    </location>
</feature>
<organism evidence="2 3">
    <name type="scientific">Candidatus Vagococcus giribetii</name>
    <dbReference type="NCBI Taxonomy" id="2230876"/>
    <lineage>
        <taxon>Bacteria</taxon>
        <taxon>Bacillati</taxon>
        <taxon>Bacillota</taxon>
        <taxon>Bacilli</taxon>
        <taxon>Lactobacillales</taxon>
        <taxon>Enterococcaceae</taxon>
        <taxon>Vagococcus</taxon>
    </lineage>
</organism>
<feature type="transmembrane region" description="Helical" evidence="1">
    <location>
        <begin position="218"/>
        <end position="237"/>
    </location>
</feature>
<dbReference type="InterPro" id="IPR007563">
    <property type="entry name" value="DUF554"/>
</dbReference>
<dbReference type="Proteomes" id="UP000664857">
    <property type="component" value="Unassembled WGS sequence"/>
</dbReference>
<keyword evidence="1" id="KW-0472">Membrane</keyword>
<accession>A0ABS3HQX8</accession>
<dbReference type="RefSeq" id="WP_206965066.1">
    <property type="nucleotide sequence ID" value="NZ_JAFLVX010000011.1"/>
</dbReference>
<sequence>MPVGPFINCLSTLLGALIGAFLGKKIPERLRLNLPLTFGAASMGMGISMVVKVHMLPPVILSLLLGSAIGELLKLEKGIEWCAQKVRGPIQKIFPSDNSIVGSQENFMQQFVGIVVLFSASGTGIFGALNEGITGDPSILISKSFLDFFTAAIFATALGYIVTTTVIPQFVILFGLFFLAGIIMPLTTPEMIADFSACGGIIMFVTGLRISGIKAFPIANMLPALLIVMFISNYWTAFFG</sequence>
<dbReference type="Pfam" id="PF04474">
    <property type="entry name" value="DUF554"/>
    <property type="match status" value="1"/>
</dbReference>
<reference evidence="2 3" key="1">
    <citation type="submission" date="2021-03" db="EMBL/GenBank/DDBJ databases">
        <title>Enterococcal diversity collection.</title>
        <authorList>
            <person name="Gilmore M.S."/>
            <person name="Schwartzman J."/>
            <person name="Van Tyne D."/>
            <person name="Martin M."/>
            <person name="Earl A.M."/>
            <person name="Manson A.L."/>
            <person name="Straub T."/>
            <person name="Salamzade R."/>
            <person name="Saavedra J."/>
            <person name="Lebreton F."/>
            <person name="Prichula J."/>
            <person name="Schaufler K."/>
            <person name="Gaca A."/>
            <person name="Sgardioli B."/>
            <person name="Wagenaar J."/>
            <person name="Strong T."/>
        </authorList>
    </citation>
    <scope>NUCLEOTIDE SEQUENCE [LARGE SCALE GENOMIC DNA]</scope>
    <source>
        <strain evidence="2 3">DIV0080</strain>
    </source>
</reference>
<dbReference type="EMBL" id="JAFLVX010000011">
    <property type="protein sequence ID" value="MBO0476153.1"/>
    <property type="molecule type" value="Genomic_DNA"/>
</dbReference>